<dbReference type="Proteomes" id="UP001567538">
    <property type="component" value="Unassembled WGS sequence"/>
</dbReference>
<organism evidence="1 2">
    <name type="scientific">Salvia divinorum</name>
    <name type="common">Maria pastora</name>
    <name type="synonym">Diviner's sage</name>
    <dbReference type="NCBI Taxonomy" id="28513"/>
    <lineage>
        <taxon>Eukaryota</taxon>
        <taxon>Viridiplantae</taxon>
        <taxon>Streptophyta</taxon>
        <taxon>Embryophyta</taxon>
        <taxon>Tracheophyta</taxon>
        <taxon>Spermatophyta</taxon>
        <taxon>Magnoliopsida</taxon>
        <taxon>eudicotyledons</taxon>
        <taxon>Gunneridae</taxon>
        <taxon>Pentapetalae</taxon>
        <taxon>asterids</taxon>
        <taxon>lamiids</taxon>
        <taxon>Lamiales</taxon>
        <taxon>Lamiaceae</taxon>
        <taxon>Nepetoideae</taxon>
        <taxon>Mentheae</taxon>
        <taxon>Salviinae</taxon>
        <taxon>Salvia</taxon>
        <taxon>Salvia subgen. Calosphace</taxon>
    </lineage>
</organism>
<accession>A0ABD1I958</accession>
<dbReference type="EMBL" id="JBEAFC010000003">
    <property type="protein sequence ID" value="KAL1564902.1"/>
    <property type="molecule type" value="Genomic_DNA"/>
</dbReference>
<keyword evidence="2" id="KW-1185">Reference proteome</keyword>
<comment type="caution">
    <text evidence="1">The sequence shown here is derived from an EMBL/GenBank/DDBJ whole genome shotgun (WGS) entry which is preliminary data.</text>
</comment>
<proteinExistence type="predicted"/>
<name>A0ABD1I958_SALDI</name>
<protein>
    <submittedName>
        <fullName evidence="1">Uncharacterized protein</fullName>
    </submittedName>
</protein>
<sequence>MTKIHEDTSDYLQTLLNQIGYDFYLSAKRAEVSKMLDVIPLLTKKHKFMACNILVKEPERLDLFTGFSLIDKHNYLMHILEEKHGI</sequence>
<evidence type="ECO:0000313" key="1">
    <source>
        <dbReference type="EMBL" id="KAL1564902.1"/>
    </source>
</evidence>
<dbReference type="AlphaFoldDB" id="A0ABD1I958"/>
<reference evidence="1 2" key="1">
    <citation type="submission" date="2024-06" db="EMBL/GenBank/DDBJ databases">
        <title>A chromosome level genome sequence of Diviner's sage (Salvia divinorum).</title>
        <authorList>
            <person name="Ford S.A."/>
            <person name="Ro D.-K."/>
            <person name="Ness R.W."/>
            <person name="Phillips M.A."/>
        </authorList>
    </citation>
    <scope>NUCLEOTIDE SEQUENCE [LARGE SCALE GENOMIC DNA]</scope>
    <source>
        <strain evidence="1">SAF-2024a</strain>
        <tissue evidence="1">Leaf</tissue>
    </source>
</reference>
<gene>
    <name evidence="1" type="ORF">AAHA92_07185</name>
</gene>
<evidence type="ECO:0000313" key="2">
    <source>
        <dbReference type="Proteomes" id="UP001567538"/>
    </source>
</evidence>